<proteinExistence type="predicted"/>
<evidence type="ECO:0000259" key="1">
    <source>
        <dbReference type="Pfam" id="PF01656"/>
    </source>
</evidence>
<dbReference type="PANTHER" id="PTHR13696:SF96">
    <property type="entry name" value="COBQ_COBB_MIND_PARA NUCLEOTIDE BINDING DOMAIN-CONTAINING PROTEIN"/>
    <property type="match status" value="1"/>
</dbReference>
<dbReference type="InterPro" id="IPR050678">
    <property type="entry name" value="DNA_Partitioning_ATPase"/>
</dbReference>
<dbReference type="AlphaFoldDB" id="A0A558DG19"/>
<protein>
    <submittedName>
        <fullName evidence="2">AAA family ATPase</fullName>
    </submittedName>
</protein>
<dbReference type="InterPro" id="IPR027417">
    <property type="entry name" value="P-loop_NTPase"/>
</dbReference>
<dbReference type="EMBL" id="VMRY01000003">
    <property type="protein sequence ID" value="TVT59813.1"/>
    <property type="molecule type" value="Genomic_DNA"/>
</dbReference>
<dbReference type="PANTHER" id="PTHR13696">
    <property type="entry name" value="P-LOOP CONTAINING NUCLEOSIDE TRIPHOSPHATE HYDROLASE"/>
    <property type="match status" value="1"/>
</dbReference>
<dbReference type="CDD" id="cd02042">
    <property type="entry name" value="ParAB_family"/>
    <property type="match status" value="1"/>
</dbReference>
<dbReference type="InterPro" id="IPR002586">
    <property type="entry name" value="CobQ/CobB/MinD/ParA_Nub-bd_dom"/>
</dbReference>
<sequence>MRTIMLMNAKGGCGKTTMATNIATWFADEGATVALADFDPQGSSLDWLDARRDYEGIPVIEGIDGIHGPVKPAKGTDYLIMDAPAGTHGAEINAMLKQVQSLIIPVLPSPIDMRACRRFLEELLSSGRVSKKQTRIAIVANRARENTLIYRQLEEYLAHLEIPFLTHLRESQNYIRAAERGLGIFEMAPSQVWQDIELWDPVLEWLEKK</sequence>
<reference evidence="2 3" key="1">
    <citation type="submission" date="2019-07" db="EMBL/GenBank/DDBJ databases">
        <title>The pathways for chlorine oxyanion respiration interact through the shared metabolite chlorate.</title>
        <authorList>
            <person name="Barnum T.P."/>
            <person name="Cheng Y."/>
            <person name="Hill K.A."/>
            <person name="Lucas L.N."/>
            <person name="Carlson H.K."/>
            <person name="Coates J.D."/>
        </authorList>
    </citation>
    <scope>NUCLEOTIDE SEQUENCE [LARGE SCALE GENOMIC DNA]</scope>
    <source>
        <strain evidence="2">BK-3</strain>
    </source>
</reference>
<dbReference type="SUPFAM" id="SSF52540">
    <property type="entry name" value="P-loop containing nucleoside triphosphate hydrolases"/>
    <property type="match status" value="1"/>
</dbReference>
<accession>A0A558DG19</accession>
<comment type="caution">
    <text evidence="2">The sequence shown here is derived from an EMBL/GenBank/DDBJ whole genome shotgun (WGS) entry which is preliminary data.</text>
</comment>
<dbReference type="Pfam" id="PF01656">
    <property type="entry name" value="CbiA"/>
    <property type="match status" value="1"/>
</dbReference>
<dbReference type="Gene3D" id="3.40.50.300">
    <property type="entry name" value="P-loop containing nucleotide triphosphate hydrolases"/>
    <property type="match status" value="1"/>
</dbReference>
<gene>
    <name evidence="2" type="ORF">FHK82_02200</name>
</gene>
<feature type="domain" description="CobQ/CobB/MinD/ParA nucleotide binding" evidence="1">
    <location>
        <begin position="4"/>
        <end position="182"/>
    </location>
</feature>
<dbReference type="STRING" id="1543721.AAY24_12600"/>
<organism evidence="2 3">
    <name type="scientific">Sedimenticola thiotaurini</name>
    <dbReference type="NCBI Taxonomy" id="1543721"/>
    <lineage>
        <taxon>Bacteria</taxon>
        <taxon>Pseudomonadati</taxon>
        <taxon>Pseudomonadota</taxon>
        <taxon>Gammaproteobacteria</taxon>
        <taxon>Chromatiales</taxon>
        <taxon>Sedimenticolaceae</taxon>
        <taxon>Sedimenticola</taxon>
    </lineage>
</organism>
<dbReference type="PIRSF" id="PIRSF009320">
    <property type="entry name" value="Nuc_binding_HP_1000"/>
    <property type="match status" value="1"/>
</dbReference>
<dbReference type="Proteomes" id="UP000317355">
    <property type="component" value="Unassembled WGS sequence"/>
</dbReference>
<name>A0A558DG19_9GAMM</name>
<evidence type="ECO:0000313" key="3">
    <source>
        <dbReference type="Proteomes" id="UP000317355"/>
    </source>
</evidence>
<evidence type="ECO:0000313" key="2">
    <source>
        <dbReference type="EMBL" id="TVT59813.1"/>
    </source>
</evidence>